<organism evidence="1">
    <name type="scientific">Anguilla anguilla</name>
    <name type="common">European freshwater eel</name>
    <name type="synonym">Muraena anguilla</name>
    <dbReference type="NCBI Taxonomy" id="7936"/>
    <lineage>
        <taxon>Eukaryota</taxon>
        <taxon>Metazoa</taxon>
        <taxon>Chordata</taxon>
        <taxon>Craniata</taxon>
        <taxon>Vertebrata</taxon>
        <taxon>Euteleostomi</taxon>
        <taxon>Actinopterygii</taxon>
        <taxon>Neopterygii</taxon>
        <taxon>Teleostei</taxon>
        <taxon>Anguilliformes</taxon>
        <taxon>Anguillidae</taxon>
        <taxon>Anguilla</taxon>
    </lineage>
</organism>
<accession>A0A0E9UXF6</accession>
<name>A0A0E9UXF6_ANGAN</name>
<protein>
    <submittedName>
        <fullName evidence="1">Uncharacterized protein</fullName>
    </submittedName>
</protein>
<sequence length="82" mass="9385">MYTQAPNFQDMIDLFKTFLGDDPENIAVHPDAIAEDDMVEKKLSWGIKIVMIMVICSCHLGRCSLLLSKEQIHLFPMFFCSC</sequence>
<proteinExistence type="predicted"/>
<reference evidence="1" key="2">
    <citation type="journal article" date="2015" name="Fish Shellfish Immunol.">
        <title>Early steps in the European eel (Anguilla anguilla)-Vibrio vulnificus interaction in the gills: Role of the RtxA13 toxin.</title>
        <authorList>
            <person name="Callol A."/>
            <person name="Pajuelo D."/>
            <person name="Ebbesson L."/>
            <person name="Teles M."/>
            <person name="MacKenzie S."/>
            <person name="Amaro C."/>
        </authorList>
    </citation>
    <scope>NUCLEOTIDE SEQUENCE</scope>
</reference>
<dbReference type="AlphaFoldDB" id="A0A0E9UXF6"/>
<reference evidence="1" key="1">
    <citation type="submission" date="2014-11" db="EMBL/GenBank/DDBJ databases">
        <authorList>
            <person name="Amaro Gonzalez C."/>
        </authorList>
    </citation>
    <scope>NUCLEOTIDE SEQUENCE</scope>
</reference>
<evidence type="ECO:0000313" key="1">
    <source>
        <dbReference type="EMBL" id="JAH69663.1"/>
    </source>
</evidence>
<dbReference type="EMBL" id="GBXM01038914">
    <property type="protein sequence ID" value="JAH69663.1"/>
    <property type="molecule type" value="Transcribed_RNA"/>
</dbReference>